<dbReference type="AlphaFoldDB" id="A0A6A6V2V5"/>
<dbReference type="InterPro" id="IPR016181">
    <property type="entry name" value="Acyl_CoA_acyltransferase"/>
</dbReference>
<sequence length="249" mass="27736">MRAYPSVEPKTPTTPNAPELRTYVAETDNDRAAALRLVTDSVAQQRQQASKSLLFHPLNLGAYVLTVALFVRSLWATNDDLPLLITVLFALTATCLVVIRYASSHYTTFAEHIDWDWLGEDRCIVVKWGGEIIGALVLGWADNSEGAKKRGTRRRRGKAVVRAWTVRGKYRGKGVGKALLEEAVRVAGERGADGILFERDHANSKRILPGIYNGYLNNQEAKAEKALEKVADEKGNFRQRRSSPTWGSR</sequence>
<evidence type="ECO:0000256" key="1">
    <source>
        <dbReference type="ARBA" id="ARBA00022679"/>
    </source>
</evidence>
<keyword evidence="1" id="KW-0808">Transferase</keyword>
<evidence type="ECO:0000259" key="3">
    <source>
        <dbReference type="PROSITE" id="PS51186"/>
    </source>
</evidence>
<evidence type="ECO:0000256" key="2">
    <source>
        <dbReference type="SAM" id="Phobius"/>
    </source>
</evidence>
<feature type="transmembrane region" description="Helical" evidence="2">
    <location>
        <begin position="53"/>
        <end position="75"/>
    </location>
</feature>
<dbReference type="PROSITE" id="PS51186">
    <property type="entry name" value="GNAT"/>
    <property type="match status" value="1"/>
</dbReference>
<dbReference type="PANTHER" id="PTHR13947:SF50">
    <property type="entry name" value="ACETYLTRANSFERASE, GNAT FAMILY FAMILY"/>
    <property type="match status" value="1"/>
</dbReference>
<dbReference type="SUPFAM" id="SSF55729">
    <property type="entry name" value="Acyl-CoA N-acyltransferases (Nat)"/>
    <property type="match status" value="1"/>
</dbReference>
<evidence type="ECO:0000313" key="4">
    <source>
        <dbReference type="EMBL" id="KAF2744189.1"/>
    </source>
</evidence>
<feature type="transmembrane region" description="Helical" evidence="2">
    <location>
        <begin position="81"/>
        <end position="102"/>
    </location>
</feature>
<dbReference type="GO" id="GO:0008080">
    <property type="term" value="F:N-acetyltransferase activity"/>
    <property type="evidence" value="ECO:0007669"/>
    <property type="project" value="InterPro"/>
</dbReference>
<dbReference type="EMBL" id="MU006590">
    <property type="protein sequence ID" value="KAF2744189.1"/>
    <property type="molecule type" value="Genomic_DNA"/>
</dbReference>
<keyword evidence="2" id="KW-1133">Transmembrane helix</keyword>
<dbReference type="Proteomes" id="UP000799440">
    <property type="component" value="Unassembled WGS sequence"/>
</dbReference>
<reference evidence="4" key="1">
    <citation type="journal article" date="2020" name="Stud. Mycol.">
        <title>101 Dothideomycetes genomes: a test case for predicting lifestyles and emergence of pathogens.</title>
        <authorList>
            <person name="Haridas S."/>
            <person name="Albert R."/>
            <person name="Binder M."/>
            <person name="Bloem J."/>
            <person name="Labutti K."/>
            <person name="Salamov A."/>
            <person name="Andreopoulos B."/>
            <person name="Baker S."/>
            <person name="Barry K."/>
            <person name="Bills G."/>
            <person name="Bluhm B."/>
            <person name="Cannon C."/>
            <person name="Castanera R."/>
            <person name="Culley D."/>
            <person name="Daum C."/>
            <person name="Ezra D."/>
            <person name="Gonzalez J."/>
            <person name="Henrissat B."/>
            <person name="Kuo A."/>
            <person name="Liang C."/>
            <person name="Lipzen A."/>
            <person name="Lutzoni F."/>
            <person name="Magnuson J."/>
            <person name="Mondo S."/>
            <person name="Nolan M."/>
            <person name="Ohm R."/>
            <person name="Pangilinan J."/>
            <person name="Park H.-J."/>
            <person name="Ramirez L."/>
            <person name="Alfaro M."/>
            <person name="Sun H."/>
            <person name="Tritt A."/>
            <person name="Yoshinaga Y."/>
            <person name="Zwiers L.-H."/>
            <person name="Turgeon B."/>
            <person name="Goodwin S."/>
            <person name="Spatafora J."/>
            <person name="Crous P."/>
            <person name="Grigoriev I."/>
        </authorList>
    </citation>
    <scope>NUCLEOTIDE SEQUENCE</scope>
    <source>
        <strain evidence="4">CBS 119925</strain>
    </source>
</reference>
<keyword evidence="2" id="KW-0812">Transmembrane</keyword>
<proteinExistence type="predicted"/>
<organism evidence="4 5">
    <name type="scientific">Sporormia fimetaria CBS 119925</name>
    <dbReference type="NCBI Taxonomy" id="1340428"/>
    <lineage>
        <taxon>Eukaryota</taxon>
        <taxon>Fungi</taxon>
        <taxon>Dikarya</taxon>
        <taxon>Ascomycota</taxon>
        <taxon>Pezizomycotina</taxon>
        <taxon>Dothideomycetes</taxon>
        <taxon>Pleosporomycetidae</taxon>
        <taxon>Pleosporales</taxon>
        <taxon>Sporormiaceae</taxon>
        <taxon>Sporormia</taxon>
    </lineage>
</organism>
<dbReference type="InterPro" id="IPR050769">
    <property type="entry name" value="NAT_camello-type"/>
</dbReference>
<keyword evidence="2" id="KW-0472">Membrane</keyword>
<dbReference type="Pfam" id="PF00583">
    <property type="entry name" value="Acetyltransf_1"/>
    <property type="match status" value="1"/>
</dbReference>
<feature type="domain" description="N-acetyltransferase" evidence="3">
    <location>
        <begin position="69"/>
        <end position="249"/>
    </location>
</feature>
<dbReference type="InterPro" id="IPR000182">
    <property type="entry name" value="GNAT_dom"/>
</dbReference>
<name>A0A6A6V2V5_9PLEO</name>
<dbReference type="Gene3D" id="3.40.630.30">
    <property type="match status" value="1"/>
</dbReference>
<dbReference type="OrthoDB" id="5343688at2759"/>
<gene>
    <name evidence="4" type="ORF">M011DRAFT_496379</name>
</gene>
<dbReference type="PANTHER" id="PTHR13947">
    <property type="entry name" value="GNAT FAMILY N-ACETYLTRANSFERASE"/>
    <property type="match status" value="1"/>
</dbReference>
<keyword evidence="5" id="KW-1185">Reference proteome</keyword>
<evidence type="ECO:0000313" key="5">
    <source>
        <dbReference type="Proteomes" id="UP000799440"/>
    </source>
</evidence>
<accession>A0A6A6V2V5</accession>
<protein>
    <submittedName>
        <fullName evidence="4">Acetyltransferase</fullName>
    </submittedName>
</protein>
<dbReference type="CDD" id="cd04301">
    <property type="entry name" value="NAT_SF"/>
    <property type="match status" value="1"/>
</dbReference>